<dbReference type="InterPro" id="IPR059101">
    <property type="entry name" value="NFACT-R_2"/>
</dbReference>
<dbReference type="AlphaFoldDB" id="A0A831K4U4"/>
<protein>
    <submittedName>
        <fullName evidence="2">tRNA (5-methylaminomethyl-2-thiouridylate)-methyltransferase</fullName>
    </submittedName>
</protein>
<dbReference type="PANTHER" id="PTHR11933">
    <property type="entry name" value="TRNA 5-METHYLAMINOMETHYL-2-THIOURIDYLATE -METHYLTRANSFERASE"/>
    <property type="match status" value="1"/>
</dbReference>
<dbReference type="InterPro" id="IPR014729">
    <property type="entry name" value="Rossmann-like_a/b/a_fold"/>
</dbReference>
<accession>A0A831K4U4</accession>
<dbReference type="Proteomes" id="UP000885822">
    <property type="component" value="Unassembled WGS sequence"/>
</dbReference>
<dbReference type="Gene3D" id="3.40.50.620">
    <property type="entry name" value="HUPs"/>
    <property type="match status" value="1"/>
</dbReference>
<organism evidence="2">
    <name type="scientific">Thiolapillus brandeum</name>
    <dbReference type="NCBI Taxonomy" id="1076588"/>
    <lineage>
        <taxon>Bacteria</taxon>
        <taxon>Pseudomonadati</taxon>
        <taxon>Pseudomonadota</taxon>
        <taxon>Gammaproteobacteria</taxon>
        <taxon>Chromatiales</taxon>
        <taxon>Sedimenticolaceae</taxon>
        <taxon>Thiolapillus</taxon>
    </lineage>
</organism>
<reference evidence="2" key="1">
    <citation type="journal article" date="2020" name="mSystems">
        <title>Genome- and Community-Level Interaction Insights into Carbon Utilization and Element Cycling Functions of Hydrothermarchaeota in Hydrothermal Sediment.</title>
        <authorList>
            <person name="Zhou Z."/>
            <person name="Liu Y."/>
            <person name="Xu W."/>
            <person name="Pan J."/>
            <person name="Luo Z.H."/>
            <person name="Li M."/>
        </authorList>
    </citation>
    <scope>NUCLEOTIDE SEQUENCE [LARGE SCALE GENOMIC DNA]</scope>
    <source>
        <strain evidence="2">HyVt-26</strain>
    </source>
</reference>
<dbReference type="Pfam" id="PF18297">
    <property type="entry name" value="NFACT-R_2"/>
    <property type="match status" value="1"/>
</dbReference>
<gene>
    <name evidence="2" type="ORF">ENG92_02475</name>
</gene>
<dbReference type="EMBL" id="DRCV01000112">
    <property type="protein sequence ID" value="HDK37866.1"/>
    <property type="molecule type" value="Genomic_DNA"/>
</dbReference>
<proteinExistence type="predicted"/>
<dbReference type="Pfam" id="PF03054">
    <property type="entry name" value="tRNA_Me_trans"/>
    <property type="match status" value="1"/>
</dbReference>
<name>A0A831K4U4_9GAMM</name>
<evidence type="ECO:0000313" key="2">
    <source>
        <dbReference type="EMBL" id="HDK37866.1"/>
    </source>
</evidence>
<dbReference type="SUPFAM" id="SSF52402">
    <property type="entry name" value="Adenine nucleotide alpha hydrolases-like"/>
    <property type="match status" value="1"/>
</dbReference>
<comment type="caution">
    <text evidence="2">The sequence shown here is derived from an EMBL/GenBank/DDBJ whole genome shotgun (WGS) entry which is preliminary data.</text>
</comment>
<feature type="domain" description="NFACT protein RNA binding" evidence="1">
    <location>
        <begin position="248"/>
        <end position="354"/>
    </location>
</feature>
<sequence>MPSPDIMQRKAVALISGGLDSLLAVRVMQEQGIYVEGINFFTGFCVEGHTHAIRKKDQKKPKRNNALWCAEQLGIKLHIIDIVEEYKDIVFNPRYGYGANLNPCLDCKIFMVKKAREWMEAHDFDFIITGEVVGQRPKSQRKDTMPVVQKDSGIEDRLLRPLCARNLPETLPEREGWVDREKLYEFFGRSRKPQMALAKQFGFEDYAQPAGGCCFLTDEQYSIKLQDLWKSRGSKQYEMDDIMLLKVGRHIRPAPNYKLIISREEGEGKFLQGYRKQYPSIKTTSHPGPLCLIDGDFAQHPLEQPQIEQAARIVARYSQGKNTDEVELEYRDTEGNTSNLRVSPLPPHELKKEWLI</sequence>
<dbReference type="PANTHER" id="PTHR11933:SF6">
    <property type="entry name" value="THIL AANH DOMAIN-CONTAINING PROTEIN"/>
    <property type="match status" value="1"/>
</dbReference>
<evidence type="ECO:0000259" key="1">
    <source>
        <dbReference type="Pfam" id="PF18297"/>
    </source>
</evidence>